<gene>
    <name evidence="2" type="ORF">GCM10009640_02220</name>
</gene>
<dbReference type="InterPro" id="IPR024775">
    <property type="entry name" value="DinB-like"/>
</dbReference>
<dbReference type="Proteomes" id="UP001501266">
    <property type="component" value="Unassembled WGS sequence"/>
</dbReference>
<comment type="caution">
    <text evidence="2">The sequence shown here is derived from an EMBL/GenBank/DDBJ whole genome shotgun (WGS) entry which is preliminary data.</text>
</comment>
<keyword evidence="3" id="KW-1185">Reference proteome</keyword>
<dbReference type="InterPro" id="IPR034660">
    <property type="entry name" value="DinB/YfiT-like"/>
</dbReference>
<sequence length="168" mass="17842">MDAIAVLTESCSRIPDTARRALDGLSPEQLVAAPAPGANPIGWLVWHLARGQDAQIADVAGTEQVYLEGGWAERFGLEPDADDTGYGHDTDDVRAVRPESVDALLGYLDAVHAATLRYLGTLTDADLDRVVDDAWDPPVTLGVRLVSIIDDDVQHAGQAAYARGLLGA</sequence>
<name>A0ABN1YM42_9MICO</name>
<protein>
    <submittedName>
        <fullName evidence="2">DUF664 domain-containing protein</fullName>
    </submittedName>
</protein>
<dbReference type="RefSeq" id="WP_343916488.1">
    <property type="nucleotide sequence ID" value="NZ_BAAAKK010000001.1"/>
</dbReference>
<proteinExistence type="predicted"/>
<feature type="domain" description="DinB-like" evidence="1">
    <location>
        <begin position="15"/>
        <end position="159"/>
    </location>
</feature>
<evidence type="ECO:0000313" key="2">
    <source>
        <dbReference type="EMBL" id="GAA1417707.1"/>
    </source>
</evidence>
<evidence type="ECO:0000259" key="1">
    <source>
        <dbReference type="Pfam" id="PF12867"/>
    </source>
</evidence>
<dbReference type="SUPFAM" id="SSF109854">
    <property type="entry name" value="DinB/YfiT-like putative metalloenzymes"/>
    <property type="match status" value="1"/>
</dbReference>
<evidence type="ECO:0000313" key="3">
    <source>
        <dbReference type="Proteomes" id="UP001501266"/>
    </source>
</evidence>
<dbReference type="Pfam" id="PF12867">
    <property type="entry name" value="DinB_2"/>
    <property type="match status" value="1"/>
</dbReference>
<dbReference type="EMBL" id="BAAAKK010000001">
    <property type="protein sequence ID" value="GAA1417707.1"/>
    <property type="molecule type" value="Genomic_DNA"/>
</dbReference>
<organism evidence="2 3">
    <name type="scientific">Agrococcus citreus</name>
    <dbReference type="NCBI Taxonomy" id="84643"/>
    <lineage>
        <taxon>Bacteria</taxon>
        <taxon>Bacillati</taxon>
        <taxon>Actinomycetota</taxon>
        <taxon>Actinomycetes</taxon>
        <taxon>Micrococcales</taxon>
        <taxon>Microbacteriaceae</taxon>
        <taxon>Agrococcus</taxon>
    </lineage>
</organism>
<reference evidence="2 3" key="1">
    <citation type="journal article" date="2019" name="Int. J. Syst. Evol. Microbiol.">
        <title>The Global Catalogue of Microorganisms (GCM) 10K type strain sequencing project: providing services to taxonomists for standard genome sequencing and annotation.</title>
        <authorList>
            <consortium name="The Broad Institute Genomics Platform"/>
            <consortium name="The Broad Institute Genome Sequencing Center for Infectious Disease"/>
            <person name="Wu L."/>
            <person name="Ma J."/>
        </authorList>
    </citation>
    <scope>NUCLEOTIDE SEQUENCE [LARGE SCALE GENOMIC DNA]</scope>
    <source>
        <strain evidence="2 3">JCM 12398</strain>
    </source>
</reference>
<dbReference type="NCBIfam" id="NF047843">
    <property type="entry name" value="MST_Rv0443"/>
    <property type="match status" value="1"/>
</dbReference>
<accession>A0ABN1YM42</accession>
<dbReference type="Gene3D" id="1.20.120.450">
    <property type="entry name" value="dinb family like domain"/>
    <property type="match status" value="1"/>
</dbReference>